<dbReference type="PROSITE" id="PS51257">
    <property type="entry name" value="PROKAR_LIPOPROTEIN"/>
    <property type="match status" value="1"/>
</dbReference>
<name>A0ABV8ZE21_9FLAO</name>
<keyword evidence="1" id="KW-0732">Signal</keyword>
<dbReference type="EMBL" id="JBHSFY010000006">
    <property type="protein sequence ID" value="MFC4477651.1"/>
    <property type="molecule type" value="Genomic_DNA"/>
</dbReference>
<evidence type="ECO:0008006" key="4">
    <source>
        <dbReference type="Google" id="ProtNLM"/>
    </source>
</evidence>
<comment type="caution">
    <text evidence="2">The sequence shown here is derived from an EMBL/GenBank/DDBJ whole genome shotgun (WGS) entry which is preliminary data.</text>
</comment>
<evidence type="ECO:0000313" key="3">
    <source>
        <dbReference type="Proteomes" id="UP001596003"/>
    </source>
</evidence>
<evidence type="ECO:0000256" key="1">
    <source>
        <dbReference type="SAM" id="SignalP"/>
    </source>
</evidence>
<organism evidence="2 3">
    <name type="scientific">Flavobacterium chungangensis</name>
    <dbReference type="NCBI Taxonomy" id="2708132"/>
    <lineage>
        <taxon>Bacteria</taxon>
        <taxon>Pseudomonadati</taxon>
        <taxon>Bacteroidota</taxon>
        <taxon>Flavobacteriia</taxon>
        <taxon>Flavobacteriales</taxon>
        <taxon>Flavobacteriaceae</taxon>
        <taxon>Flavobacterium</taxon>
    </lineage>
</organism>
<keyword evidence="3" id="KW-1185">Reference proteome</keyword>
<protein>
    <recommendedName>
        <fullName evidence="4">Lipoprotein</fullName>
    </recommendedName>
</protein>
<evidence type="ECO:0000313" key="2">
    <source>
        <dbReference type="EMBL" id="MFC4477651.1"/>
    </source>
</evidence>
<dbReference type="Proteomes" id="UP001596003">
    <property type="component" value="Unassembled WGS sequence"/>
</dbReference>
<sequence>MDTLKLNRILLIFFLVLFSCNTQEANNCNTYVAGGEGFWISFKNFSKKYSEKDLKHLKIYVKNRNVKYIKEDLQDYLYANNYNIGISEKILLKDTLIINVKDEIIKIHNFSNLIEEGFDQSHRKIRVCRYCTSTINNKKIEDQGNNIIIVDFDEL</sequence>
<feature type="chain" id="PRO_5045416975" description="Lipoprotein" evidence="1">
    <location>
        <begin position="26"/>
        <end position="155"/>
    </location>
</feature>
<proteinExistence type="predicted"/>
<reference evidence="3" key="1">
    <citation type="journal article" date="2019" name="Int. J. Syst. Evol. Microbiol.">
        <title>The Global Catalogue of Microorganisms (GCM) 10K type strain sequencing project: providing services to taxonomists for standard genome sequencing and annotation.</title>
        <authorList>
            <consortium name="The Broad Institute Genomics Platform"/>
            <consortium name="The Broad Institute Genome Sequencing Center for Infectious Disease"/>
            <person name="Wu L."/>
            <person name="Ma J."/>
        </authorList>
    </citation>
    <scope>NUCLEOTIDE SEQUENCE [LARGE SCALE GENOMIC DNA]</scope>
    <source>
        <strain evidence="3">NBRC 103627</strain>
    </source>
</reference>
<dbReference type="RefSeq" id="WP_379797787.1">
    <property type="nucleotide sequence ID" value="NZ_JBHSFY010000006.1"/>
</dbReference>
<feature type="signal peptide" evidence="1">
    <location>
        <begin position="1"/>
        <end position="25"/>
    </location>
</feature>
<gene>
    <name evidence="2" type="ORF">ACFO3N_11305</name>
</gene>
<accession>A0ABV8ZE21</accession>